<comment type="caution">
    <text evidence="2">The sequence shown here is derived from an EMBL/GenBank/DDBJ whole genome shotgun (WGS) entry which is preliminary data.</text>
</comment>
<feature type="compositionally biased region" description="Basic and acidic residues" evidence="1">
    <location>
        <begin position="1"/>
        <end position="11"/>
    </location>
</feature>
<feature type="region of interest" description="Disordered" evidence="1">
    <location>
        <begin position="1"/>
        <end position="26"/>
    </location>
</feature>
<proteinExistence type="predicted"/>
<name>A0ABR4Q6A7_9CEST</name>
<keyword evidence="3" id="KW-1185">Reference proteome</keyword>
<reference evidence="2 3" key="1">
    <citation type="journal article" date="2022" name="Front. Cell. Infect. Microbiol.">
        <title>The Genomes of Two Strains of Taenia crassiceps the Animal Model for the Study of Human Cysticercosis.</title>
        <authorList>
            <person name="Bobes R.J."/>
            <person name="Estrada K."/>
            <person name="Rios-Valencia D.G."/>
            <person name="Calderon-Gallegos A."/>
            <person name="de la Torre P."/>
            <person name="Carrero J.C."/>
            <person name="Sanchez-Flores A."/>
            <person name="Laclette J.P."/>
        </authorList>
    </citation>
    <scope>NUCLEOTIDE SEQUENCE [LARGE SCALE GENOMIC DNA]</scope>
    <source>
        <strain evidence="2">WFUcys</strain>
    </source>
</reference>
<gene>
    <name evidence="2" type="ORF">TcWFU_010369</name>
</gene>
<sequence length="152" mass="17778">MSKPKVERDGNNDTNMRSHSTQPTMHDGIRVEEGLCEKWTVVVTTITCTVVQRRMRTQQRRPSERVELTSHSPRFVKHYQSQGMWMCSRLRRLGLSGGMRRRGVYATHACSPLRRYSSPSELHCPQQQQNAQRRSTVTYCIVRLITPWCRFV</sequence>
<accession>A0ABR4Q6A7</accession>
<evidence type="ECO:0000313" key="2">
    <source>
        <dbReference type="EMBL" id="KAL5105054.1"/>
    </source>
</evidence>
<feature type="compositionally biased region" description="Polar residues" evidence="1">
    <location>
        <begin position="12"/>
        <end position="24"/>
    </location>
</feature>
<organism evidence="2 3">
    <name type="scientific">Taenia crassiceps</name>
    <dbReference type="NCBI Taxonomy" id="6207"/>
    <lineage>
        <taxon>Eukaryota</taxon>
        <taxon>Metazoa</taxon>
        <taxon>Spiralia</taxon>
        <taxon>Lophotrochozoa</taxon>
        <taxon>Platyhelminthes</taxon>
        <taxon>Cestoda</taxon>
        <taxon>Eucestoda</taxon>
        <taxon>Cyclophyllidea</taxon>
        <taxon>Taeniidae</taxon>
        <taxon>Taenia</taxon>
    </lineage>
</organism>
<dbReference type="Proteomes" id="UP001651158">
    <property type="component" value="Unassembled WGS sequence"/>
</dbReference>
<evidence type="ECO:0000313" key="3">
    <source>
        <dbReference type="Proteomes" id="UP001651158"/>
    </source>
</evidence>
<protein>
    <submittedName>
        <fullName evidence="2">Uncharacterized protein</fullName>
    </submittedName>
</protein>
<evidence type="ECO:0000256" key="1">
    <source>
        <dbReference type="SAM" id="MobiDB-lite"/>
    </source>
</evidence>
<dbReference type="EMBL" id="JAKROA010000010">
    <property type="protein sequence ID" value="KAL5105054.1"/>
    <property type="molecule type" value="Genomic_DNA"/>
</dbReference>